<dbReference type="InterPro" id="IPR011611">
    <property type="entry name" value="PfkB_dom"/>
</dbReference>
<dbReference type="Pfam" id="PF00294">
    <property type="entry name" value="PfkB"/>
    <property type="match status" value="1"/>
</dbReference>
<feature type="domain" description="Carbohydrate kinase PfkB" evidence="4">
    <location>
        <begin position="12"/>
        <end position="315"/>
    </location>
</feature>
<dbReference type="GO" id="GO:0016301">
    <property type="term" value="F:kinase activity"/>
    <property type="evidence" value="ECO:0007669"/>
    <property type="project" value="UniProtKB-KW"/>
</dbReference>
<keyword evidence="3 5" id="KW-0418">Kinase</keyword>
<gene>
    <name evidence="5" type="ORF">A3860_06295</name>
</gene>
<dbReference type="PANTHER" id="PTHR43320:SF2">
    <property type="entry name" value="2-DEHYDRO-3-DEOXYGLUCONOKINASE_2-DEHYDRO-3-DEOXYGALACTONOKINASE"/>
    <property type="match status" value="1"/>
</dbReference>
<evidence type="ECO:0000256" key="2">
    <source>
        <dbReference type="ARBA" id="ARBA00022679"/>
    </source>
</evidence>
<keyword evidence="6" id="KW-1185">Reference proteome</keyword>
<dbReference type="Gene3D" id="3.40.1190.20">
    <property type="match status" value="1"/>
</dbReference>
<dbReference type="SUPFAM" id="SSF53613">
    <property type="entry name" value="Ribokinase-like"/>
    <property type="match status" value="1"/>
</dbReference>
<name>A0A1V9FSV4_9BACT</name>
<protein>
    <submittedName>
        <fullName evidence="5">Ribokinase</fullName>
    </submittedName>
</protein>
<proteinExistence type="inferred from homology"/>
<evidence type="ECO:0000256" key="3">
    <source>
        <dbReference type="ARBA" id="ARBA00022777"/>
    </source>
</evidence>
<sequence length="344" mass="37875">MMTPVYGPVQLTAFGEFMMRLHSAGSQRFLQTREYEVWYAGAEANACVLLSRLGMPTRYVTRVPDNDIALAGLQQLQSHGVATDHVLYGGEKLGLYFTEPGNQMRATRVIYDRTGSSYAELQPGMIDWKKALRDTRYFHWSGVAAAVSQSAADVCAEALAVAKENGVIISADFNYRSTLWKYGKKAADIMPALLQPAEVVVADLDSAAVYFGITTNTNASLEDRFKQCCEALVKKLPSLKTLGMSFRKTDGLMHEYSGALLHQGQYYFSTGYRLPFITDQIGSGDAFTAGILYGLMNGFEPPAMLEFAIACGAIKQSIHGDWAIVTKQEVEQFMQTGSSGRIIR</sequence>
<reference evidence="5 6" key="1">
    <citation type="submission" date="2016-03" db="EMBL/GenBank/DDBJ databases">
        <title>Niastella vici sp. nov., isolated from farmland soil.</title>
        <authorList>
            <person name="Chen L."/>
            <person name="Wang D."/>
            <person name="Yang S."/>
            <person name="Wang G."/>
        </authorList>
    </citation>
    <scope>NUCLEOTIDE SEQUENCE [LARGE SCALE GENOMIC DNA]</scope>
    <source>
        <strain evidence="5 6">DJ57</strain>
    </source>
</reference>
<evidence type="ECO:0000313" key="5">
    <source>
        <dbReference type="EMBL" id="OQP61316.1"/>
    </source>
</evidence>
<comment type="caution">
    <text evidence="5">The sequence shown here is derived from an EMBL/GenBank/DDBJ whole genome shotgun (WGS) entry which is preliminary data.</text>
</comment>
<dbReference type="STRING" id="1703345.A3860_06295"/>
<evidence type="ECO:0000313" key="6">
    <source>
        <dbReference type="Proteomes" id="UP000192796"/>
    </source>
</evidence>
<dbReference type="EMBL" id="LVYD01000058">
    <property type="protein sequence ID" value="OQP61316.1"/>
    <property type="molecule type" value="Genomic_DNA"/>
</dbReference>
<dbReference type="PANTHER" id="PTHR43320">
    <property type="entry name" value="SUGAR KINASE"/>
    <property type="match status" value="1"/>
</dbReference>
<dbReference type="AlphaFoldDB" id="A0A1V9FSV4"/>
<organism evidence="5 6">
    <name type="scientific">Niastella vici</name>
    <dbReference type="NCBI Taxonomy" id="1703345"/>
    <lineage>
        <taxon>Bacteria</taxon>
        <taxon>Pseudomonadati</taxon>
        <taxon>Bacteroidota</taxon>
        <taxon>Chitinophagia</taxon>
        <taxon>Chitinophagales</taxon>
        <taxon>Chitinophagaceae</taxon>
        <taxon>Niastella</taxon>
    </lineage>
</organism>
<dbReference type="InterPro" id="IPR029056">
    <property type="entry name" value="Ribokinase-like"/>
</dbReference>
<accession>A0A1V9FSV4</accession>
<dbReference type="CDD" id="cd01166">
    <property type="entry name" value="KdgK"/>
    <property type="match status" value="1"/>
</dbReference>
<comment type="similarity">
    <text evidence="1">Belongs to the carbohydrate kinase PfkB family.</text>
</comment>
<dbReference type="OrthoDB" id="9813569at2"/>
<evidence type="ECO:0000256" key="1">
    <source>
        <dbReference type="ARBA" id="ARBA00010688"/>
    </source>
</evidence>
<evidence type="ECO:0000259" key="4">
    <source>
        <dbReference type="Pfam" id="PF00294"/>
    </source>
</evidence>
<dbReference type="InterPro" id="IPR052700">
    <property type="entry name" value="Carb_kinase_PfkB-like"/>
</dbReference>
<keyword evidence="2" id="KW-0808">Transferase</keyword>
<dbReference type="Proteomes" id="UP000192796">
    <property type="component" value="Unassembled WGS sequence"/>
</dbReference>